<dbReference type="GO" id="GO:0009055">
    <property type="term" value="F:electron transfer activity"/>
    <property type="evidence" value="ECO:0007669"/>
    <property type="project" value="InterPro"/>
</dbReference>
<dbReference type="Gene3D" id="2.60.40.1120">
    <property type="entry name" value="Carboxypeptidase-like, regulatory domain"/>
    <property type="match status" value="1"/>
</dbReference>
<dbReference type="OrthoDB" id="9772097at2"/>
<keyword evidence="2" id="KW-0186">Copper</keyword>
<dbReference type="Pfam" id="PF13620">
    <property type="entry name" value="CarboxypepD_reg"/>
    <property type="match status" value="1"/>
</dbReference>
<reference evidence="6" key="1">
    <citation type="submission" date="2018-02" db="EMBL/GenBank/DDBJ databases">
        <authorList>
            <person name="Hausmann B."/>
        </authorList>
    </citation>
    <scope>NUCLEOTIDE SEQUENCE [LARGE SCALE GENOMIC DNA]</scope>
    <source>
        <strain evidence="6">Peat soil MAG SbA1</strain>
    </source>
</reference>
<dbReference type="AlphaFoldDB" id="A0A2U3LAI7"/>
<dbReference type="SUPFAM" id="SSF49452">
    <property type="entry name" value="Starch-binding domain-like"/>
    <property type="match status" value="1"/>
</dbReference>
<evidence type="ECO:0000256" key="1">
    <source>
        <dbReference type="ARBA" id="ARBA00022723"/>
    </source>
</evidence>
<dbReference type="Pfam" id="PF00127">
    <property type="entry name" value="Copper-bind"/>
    <property type="match status" value="1"/>
</dbReference>
<dbReference type="GO" id="GO:0030246">
    <property type="term" value="F:carbohydrate binding"/>
    <property type="evidence" value="ECO:0007669"/>
    <property type="project" value="InterPro"/>
</dbReference>
<dbReference type="SUPFAM" id="SSF49503">
    <property type="entry name" value="Cupredoxins"/>
    <property type="match status" value="1"/>
</dbReference>
<evidence type="ECO:0000259" key="4">
    <source>
        <dbReference type="Pfam" id="PF00127"/>
    </source>
</evidence>
<evidence type="ECO:0000256" key="3">
    <source>
        <dbReference type="SAM" id="SignalP"/>
    </source>
</evidence>
<evidence type="ECO:0000256" key="2">
    <source>
        <dbReference type="ARBA" id="ARBA00023008"/>
    </source>
</evidence>
<dbReference type="PANTHER" id="PTHR36507">
    <property type="entry name" value="BLL1555 PROTEIN"/>
    <property type="match status" value="1"/>
</dbReference>
<dbReference type="PANTHER" id="PTHR36507:SF1">
    <property type="entry name" value="BLL1555 PROTEIN"/>
    <property type="match status" value="1"/>
</dbReference>
<dbReference type="GO" id="GO:0005507">
    <property type="term" value="F:copper ion binding"/>
    <property type="evidence" value="ECO:0007669"/>
    <property type="project" value="InterPro"/>
</dbReference>
<dbReference type="Proteomes" id="UP000238701">
    <property type="component" value="Unassembled WGS sequence"/>
</dbReference>
<proteinExistence type="predicted"/>
<evidence type="ECO:0000313" key="6">
    <source>
        <dbReference type="Proteomes" id="UP000238701"/>
    </source>
</evidence>
<sequence length="193" mass="20714">MRCKAFVLVVLTAGLCISAWAGDIDGKVTGMKGQSVVYVEAIAGKTFPAPKEHPVMDQKGLVFVPHIMAVQQGTTVEFLNSDTVQHNVFWTAIGGDKKAGHNLGTWPKGEKRSFTFDKPGAVPVLCNVHPDMAGYIIVSPTPYFAETDDSGNYKIKDVPDGSYTVTVWHEGAKNQSKPVTVSGGGKADFTLTK</sequence>
<feature type="domain" description="Blue (type 1) copper" evidence="4">
    <location>
        <begin position="57"/>
        <end position="138"/>
    </location>
</feature>
<dbReference type="EMBL" id="OMOD01000188">
    <property type="protein sequence ID" value="SPF48911.1"/>
    <property type="molecule type" value="Genomic_DNA"/>
</dbReference>
<dbReference type="Gene3D" id="2.60.40.420">
    <property type="entry name" value="Cupredoxins - blue copper proteins"/>
    <property type="match status" value="1"/>
</dbReference>
<feature type="signal peptide" evidence="3">
    <location>
        <begin position="1"/>
        <end position="21"/>
    </location>
</feature>
<feature type="chain" id="PRO_5015675831" description="Blue (type 1) copper domain-containing protein" evidence="3">
    <location>
        <begin position="22"/>
        <end position="193"/>
    </location>
</feature>
<dbReference type="InterPro" id="IPR013784">
    <property type="entry name" value="Carb-bd-like_fold"/>
</dbReference>
<dbReference type="InterPro" id="IPR008972">
    <property type="entry name" value="Cupredoxin"/>
</dbReference>
<dbReference type="InterPro" id="IPR052721">
    <property type="entry name" value="ET_Amicyanin"/>
</dbReference>
<gene>
    <name evidence="5" type="ORF">SBA1_90047</name>
</gene>
<keyword evidence="3" id="KW-0732">Signal</keyword>
<name>A0A2U3LAI7_9BACT</name>
<evidence type="ECO:0000313" key="5">
    <source>
        <dbReference type="EMBL" id="SPF48911.1"/>
    </source>
</evidence>
<organism evidence="5 6">
    <name type="scientific">Candidatus Sulfotelmatobacter kueseliae</name>
    <dbReference type="NCBI Taxonomy" id="2042962"/>
    <lineage>
        <taxon>Bacteria</taxon>
        <taxon>Pseudomonadati</taxon>
        <taxon>Acidobacteriota</taxon>
        <taxon>Terriglobia</taxon>
        <taxon>Terriglobales</taxon>
        <taxon>Candidatus Korobacteraceae</taxon>
        <taxon>Candidatus Sulfotelmatobacter</taxon>
    </lineage>
</organism>
<dbReference type="InterPro" id="IPR000923">
    <property type="entry name" value="BlueCu_1"/>
</dbReference>
<accession>A0A2U3LAI7</accession>
<keyword evidence="1" id="KW-0479">Metal-binding</keyword>
<protein>
    <recommendedName>
        <fullName evidence="4">Blue (type 1) copper domain-containing protein</fullName>
    </recommendedName>
</protein>